<sequence>MASDIGFVEYVIEQSQLAARLGHKRLFGEFALYLNEKVVAFVCDNSLFLKNTEAAARLAPDCPMLPPYPMAKPHPMANALLDEPDLLRKVLLAIEAELPAPKPRAPSKRTKARR</sequence>
<evidence type="ECO:0000313" key="3">
    <source>
        <dbReference type="Proteomes" id="UP000029998"/>
    </source>
</evidence>
<dbReference type="InterPro" id="IPR007076">
    <property type="entry name" value="TfoX_N"/>
</dbReference>
<dbReference type="eggNOG" id="COG3070">
    <property type="taxonomic scope" value="Bacteria"/>
</dbReference>
<dbReference type="AlphaFoldDB" id="A0A0A0EZN6"/>
<dbReference type="EMBL" id="AVPU01000005">
    <property type="protein sequence ID" value="KGM55523.1"/>
    <property type="molecule type" value="Genomic_DNA"/>
</dbReference>
<reference evidence="2 3" key="1">
    <citation type="submission" date="2013-08" db="EMBL/GenBank/DDBJ databases">
        <title>Genome sequencing of Lysobacter.</title>
        <authorList>
            <person name="Zhang S."/>
            <person name="Wang G."/>
        </authorList>
    </citation>
    <scope>NUCLEOTIDE SEQUENCE [LARGE SCALE GENOMIC DNA]</scope>
    <source>
        <strain evidence="2 3">GH1-9</strain>
    </source>
</reference>
<dbReference type="Proteomes" id="UP000029998">
    <property type="component" value="Unassembled WGS sequence"/>
</dbReference>
<comment type="caution">
    <text evidence="2">The sequence shown here is derived from an EMBL/GenBank/DDBJ whole genome shotgun (WGS) entry which is preliminary data.</text>
</comment>
<feature type="domain" description="TfoX N-terminal" evidence="1">
    <location>
        <begin position="20"/>
        <end position="88"/>
    </location>
</feature>
<evidence type="ECO:0000259" key="1">
    <source>
        <dbReference type="Pfam" id="PF04993"/>
    </source>
</evidence>
<gene>
    <name evidence="2" type="ORF">N800_14550</name>
</gene>
<protein>
    <recommendedName>
        <fullName evidence="1">TfoX N-terminal domain-containing protein</fullName>
    </recommendedName>
</protein>
<dbReference type="RefSeq" id="WP_036135417.1">
    <property type="nucleotide sequence ID" value="NZ_AVPU01000005.1"/>
</dbReference>
<dbReference type="OrthoDB" id="8687154at2"/>
<organism evidence="2 3">
    <name type="scientific">Lysobacter daejeonensis GH1-9</name>
    <dbReference type="NCBI Taxonomy" id="1385517"/>
    <lineage>
        <taxon>Bacteria</taxon>
        <taxon>Pseudomonadati</taxon>
        <taxon>Pseudomonadota</taxon>
        <taxon>Gammaproteobacteria</taxon>
        <taxon>Lysobacterales</taxon>
        <taxon>Lysobacteraceae</taxon>
        <taxon>Aerolutibacter</taxon>
    </lineage>
</organism>
<name>A0A0A0EZN6_9GAMM</name>
<dbReference type="Pfam" id="PF04993">
    <property type="entry name" value="TfoX_N"/>
    <property type="match status" value="1"/>
</dbReference>
<dbReference type="STRING" id="1385517.N800_14550"/>
<dbReference type="SUPFAM" id="SSF159894">
    <property type="entry name" value="YgaC/TfoX-N like"/>
    <property type="match status" value="1"/>
</dbReference>
<proteinExistence type="predicted"/>
<dbReference type="Gene3D" id="3.30.1460.30">
    <property type="entry name" value="YgaC/TfoX-N like chaperone"/>
    <property type="match status" value="1"/>
</dbReference>
<keyword evidence="3" id="KW-1185">Reference proteome</keyword>
<accession>A0A0A0EZN6</accession>
<evidence type="ECO:0000313" key="2">
    <source>
        <dbReference type="EMBL" id="KGM55523.1"/>
    </source>
</evidence>